<dbReference type="InterPro" id="IPR010982">
    <property type="entry name" value="Lambda_DNA-bd_dom_sf"/>
</dbReference>
<dbReference type="SUPFAM" id="SSF51182">
    <property type="entry name" value="RmlC-like cupins"/>
    <property type="match status" value="1"/>
</dbReference>
<dbReference type="OrthoDB" id="73827at2"/>
<organism evidence="4 5">
    <name type="scientific">Pseudothauera rhizosphaerae</name>
    <dbReference type="NCBI Taxonomy" id="2565932"/>
    <lineage>
        <taxon>Bacteria</taxon>
        <taxon>Pseudomonadati</taxon>
        <taxon>Pseudomonadota</taxon>
        <taxon>Betaproteobacteria</taxon>
        <taxon>Rhodocyclales</taxon>
        <taxon>Zoogloeaceae</taxon>
        <taxon>Pseudothauera</taxon>
    </lineage>
</organism>
<feature type="domain" description="HTH cro/C1-type" evidence="3">
    <location>
        <begin position="46"/>
        <end position="100"/>
    </location>
</feature>
<dbReference type="SUPFAM" id="SSF47413">
    <property type="entry name" value="lambda repressor-like DNA-binding domains"/>
    <property type="match status" value="1"/>
</dbReference>
<feature type="region of interest" description="Disordered" evidence="2">
    <location>
        <begin position="1"/>
        <end position="34"/>
    </location>
</feature>
<dbReference type="AlphaFoldDB" id="A0A4S4AZ02"/>
<protein>
    <submittedName>
        <fullName evidence="4">Helix-turn-helix domain-containing protein</fullName>
    </submittedName>
</protein>
<dbReference type="Pfam" id="PF01381">
    <property type="entry name" value="HTH_3"/>
    <property type="match status" value="1"/>
</dbReference>
<dbReference type="InterPro" id="IPR050807">
    <property type="entry name" value="TransReg_Diox_bact_type"/>
</dbReference>
<keyword evidence="1" id="KW-0238">DNA-binding</keyword>
<dbReference type="InterPro" id="IPR001387">
    <property type="entry name" value="Cro/C1-type_HTH"/>
</dbReference>
<accession>A0A4S4AZ02</accession>
<evidence type="ECO:0000256" key="2">
    <source>
        <dbReference type="SAM" id="MobiDB-lite"/>
    </source>
</evidence>
<dbReference type="Gene3D" id="2.60.120.10">
    <property type="entry name" value="Jelly Rolls"/>
    <property type="match status" value="1"/>
</dbReference>
<dbReference type="PANTHER" id="PTHR46797:SF1">
    <property type="entry name" value="METHYLPHOSPHONATE SYNTHASE"/>
    <property type="match status" value="1"/>
</dbReference>
<evidence type="ECO:0000313" key="4">
    <source>
        <dbReference type="EMBL" id="THF65396.1"/>
    </source>
</evidence>
<keyword evidence="5" id="KW-1185">Reference proteome</keyword>
<evidence type="ECO:0000313" key="5">
    <source>
        <dbReference type="Proteomes" id="UP000307956"/>
    </source>
</evidence>
<sequence>MLGEPSIAATLNAAAPPTPVFRRSAPQTATAGDPDAEIAQAVGTNLRRLRTQHQLSLDALSRLSGVSRAMLGQVELGRSVPSITVLYKVARALEVPVTSFLGAQREPGNVVLRAAETRVELSARGQVSTRALFAAHQPTRTEFFELRLARLAEERLAACPPGTRANLVVVHGSITVAVGDEEYTLATGDAIQFTADAAHRFRNLADSDALLYLVKTFPRAEG</sequence>
<reference evidence="4 5" key="1">
    <citation type="submission" date="2019-04" db="EMBL/GenBank/DDBJ databases">
        <title>Azoarcus rhizosphaerae sp. nov. isolated from rhizosphere of Ficus religiosa.</title>
        <authorList>
            <person name="Lin S.-Y."/>
            <person name="Hameed A."/>
            <person name="Hsu Y.-H."/>
            <person name="Young C.-C."/>
        </authorList>
    </citation>
    <scope>NUCLEOTIDE SEQUENCE [LARGE SCALE GENOMIC DNA]</scope>
    <source>
        <strain evidence="4 5">CC-YHH848</strain>
    </source>
</reference>
<dbReference type="GO" id="GO:0003677">
    <property type="term" value="F:DNA binding"/>
    <property type="evidence" value="ECO:0007669"/>
    <property type="project" value="UniProtKB-KW"/>
</dbReference>
<dbReference type="SMART" id="SM00530">
    <property type="entry name" value="HTH_XRE"/>
    <property type="match status" value="1"/>
</dbReference>
<gene>
    <name evidence="4" type="ORF">E6O51_00780</name>
</gene>
<comment type="caution">
    <text evidence="4">The sequence shown here is derived from an EMBL/GenBank/DDBJ whole genome shotgun (WGS) entry which is preliminary data.</text>
</comment>
<dbReference type="InterPro" id="IPR011051">
    <property type="entry name" value="RmlC_Cupin_sf"/>
</dbReference>
<dbReference type="InterPro" id="IPR013096">
    <property type="entry name" value="Cupin_2"/>
</dbReference>
<proteinExistence type="predicted"/>
<dbReference type="GO" id="GO:0003700">
    <property type="term" value="F:DNA-binding transcription factor activity"/>
    <property type="evidence" value="ECO:0007669"/>
    <property type="project" value="TreeGrafter"/>
</dbReference>
<dbReference type="Proteomes" id="UP000307956">
    <property type="component" value="Unassembled WGS sequence"/>
</dbReference>
<dbReference type="InterPro" id="IPR014710">
    <property type="entry name" value="RmlC-like_jellyroll"/>
</dbReference>
<evidence type="ECO:0000259" key="3">
    <source>
        <dbReference type="PROSITE" id="PS50943"/>
    </source>
</evidence>
<evidence type="ECO:0000256" key="1">
    <source>
        <dbReference type="ARBA" id="ARBA00023125"/>
    </source>
</evidence>
<dbReference type="PROSITE" id="PS50943">
    <property type="entry name" value="HTH_CROC1"/>
    <property type="match status" value="1"/>
</dbReference>
<dbReference type="EMBL" id="SSOD01000001">
    <property type="protein sequence ID" value="THF65396.1"/>
    <property type="molecule type" value="Genomic_DNA"/>
</dbReference>
<dbReference type="GO" id="GO:0005829">
    <property type="term" value="C:cytosol"/>
    <property type="evidence" value="ECO:0007669"/>
    <property type="project" value="TreeGrafter"/>
</dbReference>
<dbReference type="PANTHER" id="PTHR46797">
    <property type="entry name" value="HTH-TYPE TRANSCRIPTIONAL REGULATOR"/>
    <property type="match status" value="1"/>
</dbReference>
<dbReference type="Pfam" id="PF07883">
    <property type="entry name" value="Cupin_2"/>
    <property type="match status" value="1"/>
</dbReference>
<name>A0A4S4AZ02_9RHOO</name>
<dbReference type="CDD" id="cd00093">
    <property type="entry name" value="HTH_XRE"/>
    <property type="match status" value="1"/>
</dbReference>
<dbReference type="CDD" id="cd02209">
    <property type="entry name" value="cupin_XRE_C"/>
    <property type="match status" value="1"/>
</dbReference>
<dbReference type="Gene3D" id="1.10.260.40">
    <property type="entry name" value="lambda repressor-like DNA-binding domains"/>
    <property type="match status" value="1"/>
</dbReference>